<evidence type="ECO:0000313" key="2">
    <source>
        <dbReference type="Proteomes" id="UP000269115"/>
    </source>
</evidence>
<accession>A0A9X8ELQ1</accession>
<dbReference type="EMBL" id="RJUR01000004">
    <property type="protein sequence ID" value="ROQ54649.1"/>
    <property type="molecule type" value="Genomic_DNA"/>
</dbReference>
<name>A0A9X8ELQ1_PSEPU</name>
<dbReference type="InterPro" id="IPR027417">
    <property type="entry name" value="P-loop_NTPase"/>
</dbReference>
<reference evidence="1 2" key="1">
    <citation type="submission" date="2018-11" db="EMBL/GenBank/DDBJ databases">
        <title>Genomic analyses of the natural microbiome of Caenorhabditis elegans.</title>
        <authorList>
            <person name="Samuel B."/>
        </authorList>
    </citation>
    <scope>NUCLEOTIDE SEQUENCE [LARGE SCALE GENOMIC DNA]</scope>
    <source>
        <strain evidence="1 2">BIGb0473</strain>
    </source>
</reference>
<sequence>MEFPGLTRQLLIDPELWSMTRSGARAGRGFRYQDAVAAWLASVAWRGEATWTRLIPEGVDDLTLHGPELEFRAQLKARHDPQSVFSQAETAKHLAKSAKDLPHDWRESNRVRLALVLERPLEGIQPTGWIVTLAESDQDLTKFEKLLAEALGQPGNDLVEALLARTHLVIEPDPLERGCAALTSTSLPPAGVRLVLQQLREQAGKASDSNYLASSEKPETLDRSDVQMLIDGIQGVIDPIGYVDLIAGLAEIANFSEPMPAGGFYRGVNVAPGHVGAGLVFARPELMADILTSLEAKRFALVAGPSGAGKSALAWLSAHHTRHAVRWYRIRELQVADVAKLVQLAKILEASPERPVGFVVDDVGRPETAGWDALVREVEAQASLLAIGTVREEDIFLLSSAARTPTIRPKLDESLAYGIWKALQTSGSVAFSHWQEPFELSNGLLLEYTHLLTAGERLEETIREQVRRRLAEDRDDELMILRTISFAAAQGAAVDPVRLRVLSGMDEPRFAKLLQRLVDEHAVRARPDGALAGLHEIRSTYLDGAIRELLGEARSRAVTAAAETIASDTFAAFIVRVLRRWPEEEKAMLGGLAARLKTEEGRCWTPVLHGLGLATADRVAEKWLEISRSADIDDRLSGFTFMFALASVDFGDEPLFAKPKIAHASFSKVNVADLRSILIEMATDAWPTQLSVSETAELAATLLPIAGCKSPPSIRCIPSGDLSEAPLEDLLALLITLREVDLDAARTVVEMSGGTTALISRLYNESPWVTRPEIGESNGMLSVTGYVRFVHPEVQLDLNEEVVRLCTAMSAVVPDAELLIADAIFSDGRPVGYGEHSQNSKRMPRHAVIAPARIAWNQAEIRAINRLVAAPTETQRTTELAVAVNELGVKLREAGDFYCRMETPGAKWKMLLQIRDWLTTFIQPPSINESLTGPLSAGKLSDSDKLHDFVTGLQRLMIELTDGVSEKPNLMAARTASLVREAELLHRPELWRMTSEPPLEMLVQIAETLRQIRAVLADTAMNPDQRLVFASRFRTTSRRHSILRRAAEDACQRAESLTSARREQIRLAMADKGLNVEVYSRNQPESSGAQWPDAEFAVLLKVEALFDWLTTEESFSAVAAALSPQATVSYGAVINGLLAPMGMTFIVSLFPDVTFADKWKDSVPYFPIIDEDLRLYDEALEAIGAMSAACAESGREMNAKELEFVTSMMERCRRSMECIATKLEDTADDVLIDVAGSLSRAFSRFQNELENEEGEIVASDLSAGLRGTMTDLTYEILGIRLALMERAAFRLGSTGVES</sequence>
<proteinExistence type="predicted"/>
<comment type="caution">
    <text evidence="1">The sequence shown here is derived from an EMBL/GenBank/DDBJ whole genome shotgun (WGS) entry which is preliminary data.</text>
</comment>
<evidence type="ECO:0000313" key="1">
    <source>
        <dbReference type="EMBL" id="ROQ54649.1"/>
    </source>
</evidence>
<protein>
    <submittedName>
        <fullName evidence="1">Uncharacterized protein</fullName>
    </submittedName>
</protein>
<dbReference type="Proteomes" id="UP000269115">
    <property type="component" value="Unassembled WGS sequence"/>
</dbReference>
<gene>
    <name evidence="1" type="ORF">EDF85_0396</name>
</gene>
<dbReference type="SUPFAM" id="SSF52540">
    <property type="entry name" value="P-loop containing nucleoside triphosphate hydrolases"/>
    <property type="match status" value="1"/>
</dbReference>
<organism evidence="1 2">
    <name type="scientific">Pseudomonas putida</name>
    <name type="common">Arthrobacter siderocapsulatus</name>
    <dbReference type="NCBI Taxonomy" id="303"/>
    <lineage>
        <taxon>Bacteria</taxon>
        <taxon>Pseudomonadati</taxon>
        <taxon>Pseudomonadota</taxon>
        <taxon>Gammaproteobacteria</taxon>
        <taxon>Pseudomonadales</taxon>
        <taxon>Pseudomonadaceae</taxon>
        <taxon>Pseudomonas</taxon>
    </lineage>
</organism>